<accession>A0A1U7IHW3</accession>
<dbReference type="STRING" id="454136.NIES2119_16655"/>
<reference evidence="1 2" key="1">
    <citation type="submission" date="2016-11" db="EMBL/GenBank/DDBJ databases">
        <title>Draft Genome Sequences of Nine Cyanobacterial Strains from Diverse Habitats.</title>
        <authorList>
            <person name="Zhu T."/>
            <person name="Hou S."/>
            <person name="Lu X."/>
            <person name="Hess W.R."/>
        </authorList>
    </citation>
    <scope>NUCLEOTIDE SEQUENCE [LARGE SCALE GENOMIC DNA]</scope>
    <source>
        <strain evidence="1 2">IAM M-71</strain>
    </source>
</reference>
<dbReference type="EMBL" id="MRCE01000015">
    <property type="protein sequence ID" value="OKH36656.1"/>
    <property type="molecule type" value="Genomic_DNA"/>
</dbReference>
<proteinExistence type="predicted"/>
<dbReference type="AlphaFoldDB" id="A0A1U7IHW3"/>
<gene>
    <name evidence="1" type="ORF">NIES2119_16655</name>
</gene>
<evidence type="ECO:0000313" key="1">
    <source>
        <dbReference type="EMBL" id="OKH36656.1"/>
    </source>
</evidence>
<comment type="caution">
    <text evidence="1">The sequence shown here is derived from an EMBL/GenBank/DDBJ whole genome shotgun (WGS) entry which is preliminary data.</text>
</comment>
<dbReference type="Proteomes" id="UP000185860">
    <property type="component" value="Unassembled WGS sequence"/>
</dbReference>
<evidence type="ECO:0000313" key="2">
    <source>
        <dbReference type="Proteomes" id="UP000185860"/>
    </source>
</evidence>
<name>A0A1U7IHW3_9CYAN</name>
<protein>
    <submittedName>
        <fullName evidence="1">Uncharacterized protein</fullName>
    </submittedName>
</protein>
<sequence length="66" mass="8115">MAISITKFNWVGFLPALWEKQLLPWWGWLFFLFEPRRHEEREGRRGVFLNRRGAENAEEEGRRRKL</sequence>
<organism evidence="1 2">
    <name type="scientific">[Phormidium ambiguum] IAM M-71</name>
    <dbReference type="NCBI Taxonomy" id="454136"/>
    <lineage>
        <taxon>Bacteria</taxon>
        <taxon>Bacillati</taxon>
        <taxon>Cyanobacteriota</taxon>
        <taxon>Cyanophyceae</taxon>
        <taxon>Oscillatoriophycideae</taxon>
        <taxon>Aerosakkonematales</taxon>
        <taxon>Aerosakkonemataceae</taxon>
        <taxon>Floridanema</taxon>
    </lineage>
</organism>